<evidence type="ECO:0000313" key="4">
    <source>
        <dbReference type="Proteomes" id="UP000324585"/>
    </source>
</evidence>
<organism evidence="3 4">
    <name type="scientific">Porphyridium purpureum</name>
    <name type="common">Red alga</name>
    <name type="synonym">Porphyridium cruentum</name>
    <dbReference type="NCBI Taxonomy" id="35688"/>
    <lineage>
        <taxon>Eukaryota</taxon>
        <taxon>Rhodophyta</taxon>
        <taxon>Bangiophyceae</taxon>
        <taxon>Porphyridiales</taxon>
        <taxon>Porphyridiaceae</taxon>
        <taxon>Porphyridium</taxon>
    </lineage>
</organism>
<evidence type="ECO:0000256" key="1">
    <source>
        <dbReference type="SAM" id="Coils"/>
    </source>
</evidence>
<comment type="caution">
    <text evidence="3">The sequence shown here is derived from an EMBL/GenBank/DDBJ whole genome shotgun (WGS) entry which is preliminary data.</text>
</comment>
<evidence type="ECO:0000256" key="2">
    <source>
        <dbReference type="SAM" id="MobiDB-lite"/>
    </source>
</evidence>
<name>A0A5J4YVF6_PORPP</name>
<evidence type="ECO:0000313" key="3">
    <source>
        <dbReference type="EMBL" id="KAA8495346.1"/>
    </source>
</evidence>
<sequence>MPCVNECEADGLAAAAALARALAVPRPSPVSVFRVLEQVEAFLGRASQCRKQCIRRPEAELLEQRMREENEEKEAQVAAHAAELAEAESKLARGGESTHAATEHQEHRRRLDEAERAEAMLKQQQQQEELAVDQTGRNAAYKGPLRALASSVVWCILRLGLVEGPLRIRAWKVIMRIGELSCTDDFERMCGDMMVYIKRPLDRLRTTRVARIKASMRLASVPRSLSAGSGSGSGEHAGSGSGTSPRLSGHNAAKASARANAILLKYVTAAVMASMVMARSNSTANVGIDQCRSESNILSSILSSFAKMKPEFLPAHDAAVLISMILHAYARCLVCDPSKSAIQVSDTALASVWDFARQNVAKHKSFSLLCLSIATLNFSRCEMHRTLNVAHHNKEAESGRHPGETHRNREAATAASLVAEKVDASSLFWGPYGRQDPSYTDELATLAVKSLAQCKSDTEGRVWSAVLWKSVLAQSTNALRIKIRMVVEDELLAIPNRTEKHAVVATLYMAPILKSLVFSIDATARHRFSAVVSTVRLLISHASMDQLRSLLDSVKNALHKCQLSHHCVADILVSSACVRAHGLSKLRALQRIVMHNLADWIRLGGIEATKGVAGNEHTDRNRHDFCIALSLSDRLTILTGCVSVENKDDLMRSEFIEKCLTSLVLRRNSRDELFASSQCRARCISFLVVLCKAAPVLLERTVCSLCDIMIAKVTTAASCLAALHAKDRKAIAQVQEFWARLGELESAATCFVKLLCARALQEPLFEPVFMRLDNVLETLMQFVMLRLSLSSDEFGKPSKPSICTGGSRMRTVLYVLMSALLELRFVSEKPDELGSYSSVSIGQDVFPCLRESLGLVPSLPVRGGSASLCGCMLATASLDELEVLQRERIAALHVLVGCPRLFTLKSQDGASSAIPQLRELICVGATRLLNICSRTLGACFSCPAHGLDLSASDPNVSNGGTVSNSAGVGGGSERKCVLLEKSADVALSRAQMRLIDYEGAALLVLMPRLSLTPAEPGAKSCFFLSMMLGQYAARCMPSYDSLSPSSLHCDVTPDANAAVFDPESPNSKYALLFSGLTIWDEIAQLVGMDSDLRQDYCAYQSDWNDQSRRRGDEPAALGANLPNELSALHGTVRKVINVLDCCVVDSIPPCADGRCGGGDPVHPFALLEYASKAAVSIFSSGELRVCGATLEHICTWLVPAQLDSVKNARGTLKAKGLSPVFGAAIALAVAQTLSLKELTHAGQVLSALQLLARSAMSWFAAQIVVLSSLTNGHVSEEGFVFVPSLQIWQLLARPAATSLTASMGIGARQFPIHLMHNSEWVASVGPECAIHAMGSVLAKECLRLLATKVGHELSLRLGQNLAASDALLSTGGQLASEGAGAAGALEWLPAAAASISVLNGFVLREFVAANLVEKRLEQRALLEWSRQLQAKSSSAAASSFSYSSKTSSKAAGLSVAGLPGGISSALAACRLPFNSHVVAQMAEPLLLGLHELLCDDRAKQVAVPLVDIDAGVDHHPQAFTPWGGDGASVEICRGALAVTLSLSMCVNHRGLSGEEHASGPDERSGAGTRGVTVKPSQSALEAAREIALVVLFHNTEPFGALARALAFRLLAEVWSLYNTLYFTPAGGEQKLCGPADSLPHARGDGERAYTDFDRSDTGLHAKDSAGLLPGALNLSQLCGSDRVGSRVLQRISMDLRMNEDAFWCANTYASMCRMSASAALQELVLCCGFLRVAEAHESCIVDLLAHACDDSSFFCTALSRSSEIQEQHMQSPTAISGAGAFRNIIVSIARRIDAASFGAWIECISTALRLDVDSEYGWRDGTPYTRTPGLVEHDLDVSHALEAFLLYLARNTLERLMDVAIDDESSEQMGKDSVLNRLAEDGLVFYVAYFESRTRLGFFDSGVYDSVPSAAVENALTQLLDGLAVLVLCPAFQSFALENGEGIEKVVSPCRLLITLAVKLIHCALGNVAHGRVTLQVASHALYLMRALLTRPDPLAWRMESDELVSLISILRVMPTLDVTLPSHGVRSSGLACSVWLATVESVGLIIRHAFETQKWSAVYSLLNDSIKDELARAHAELMHVAFLFAYEVETKSLARRAGTSPDSQFESDAVDLLQASLLTASCCGKRSSCKQTLRHFFDVAQQSILNVACALSYTEQVVEQDELRAILLRWSDCSSSSESKLTGSDLSSDSSWHCVLLAKSRSASAWLRMMDSGGGAHRSIMAAIQFIHSHVFSAVTPDTGNEMNGLLEVEERFWARSFFDVASCMVGYLTVLDERPEEACRMNADDDVHAGDADLVEEHLYDMMEQLSRVFQVDAHGAQLGCLEFARRRSFKSGNLYKAVVRAMDEQIDAGSGGGQVFITANAAVFEMVFDLLLACPSSEAGQVGSQLSANLELVARFAANVIVVRSSSAPVALIDDIDCDDFAEARMRRVIGRLSEQGRAQIVSSILFQRVHHLISEMGPLFLTFHMKALMDFCLNWFADLCAELGTLSVAHSETALDFVEIMHILLLNEDGESLSVFLANSRALRKFLEGVGSERRERNREANLDGFLWDLLIVLPTCRLQSAKKLILAGVARIVQASPTQFSDLIILSSCAWLARCVEERANRDAFLHPGFTASSTQTDVPFGTLVGRLDKRQRELWSAWVDVVPASAKVRLEQLSSSDPPSDAAERDLSAVGRLFSSEFE</sequence>
<accession>A0A5J4YVF6</accession>
<feature type="region of interest" description="Disordered" evidence="2">
    <location>
        <begin position="223"/>
        <end position="250"/>
    </location>
</feature>
<dbReference type="Proteomes" id="UP000324585">
    <property type="component" value="Unassembled WGS sequence"/>
</dbReference>
<reference evidence="4" key="1">
    <citation type="journal article" date="2019" name="Nat. Commun.">
        <title>Expansion of phycobilisome linker gene families in mesophilic red algae.</title>
        <authorList>
            <person name="Lee J."/>
            <person name="Kim D."/>
            <person name="Bhattacharya D."/>
            <person name="Yoon H.S."/>
        </authorList>
    </citation>
    <scope>NUCLEOTIDE SEQUENCE [LARGE SCALE GENOMIC DNA]</scope>
    <source>
        <strain evidence="4">CCMP 1328</strain>
    </source>
</reference>
<protein>
    <submittedName>
        <fullName evidence="3">Uncharacterized protein</fullName>
    </submittedName>
</protein>
<proteinExistence type="predicted"/>
<feature type="compositionally biased region" description="Basic and acidic residues" evidence="2">
    <location>
        <begin position="1552"/>
        <end position="1564"/>
    </location>
</feature>
<feature type="coiled-coil region" evidence="1">
    <location>
        <begin position="56"/>
        <end position="134"/>
    </location>
</feature>
<feature type="compositionally biased region" description="Gly residues" evidence="2">
    <location>
        <begin position="229"/>
        <end position="241"/>
    </location>
</feature>
<dbReference type="EMBL" id="VRMN01000003">
    <property type="protein sequence ID" value="KAA8495346.1"/>
    <property type="molecule type" value="Genomic_DNA"/>
</dbReference>
<keyword evidence="1" id="KW-0175">Coiled coil</keyword>
<gene>
    <name evidence="3" type="ORF">FVE85_1501</name>
</gene>
<keyword evidence="4" id="KW-1185">Reference proteome</keyword>
<feature type="region of interest" description="Disordered" evidence="2">
    <location>
        <begin position="1552"/>
        <end position="1571"/>
    </location>
</feature>